<dbReference type="EMBL" id="BLXT01002143">
    <property type="protein sequence ID" value="GFN91478.1"/>
    <property type="molecule type" value="Genomic_DNA"/>
</dbReference>
<comment type="caution">
    <text evidence="2">The sequence shown here is derived from an EMBL/GenBank/DDBJ whole genome shotgun (WGS) entry which is preliminary data.</text>
</comment>
<feature type="compositionally biased region" description="Basic and acidic residues" evidence="1">
    <location>
        <begin position="61"/>
        <end position="76"/>
    </location>
</feature>
<protein>
    <submittedName>
        <fullName evidence="2">Uncharacterized protein</fullName>
    </submittedName>
</protein>
<name>A0AAV3ZC19_9GAST</name>
<organism evidence="2 3">
    <name type="scientific">Plakobranchus ocellatus</name>
    <dbReference type="NCBI Taxonomy" id="259542"/>
    <lineage>
        <taxon>Eukaryota</taxon>
        <taxon>Metazoa</taxon>
        <taxon>Spiralia</taxon>
        <taxon>Lophotrochozoa</taxon>
        <taxon>Mollusca</taxon>
        <taxon>Gastropoda</taxon>
        <taxon>Heterobranchia</taxon>
        <taxon>Euthyneura</taxon>
        <taxon>Panpulmonata</taxon>
        <taxon>Sacoglossa</taxon>
        <taxon>Placobranchoidea</taxon>
        <taxon>Plakobranchidae</taxon>
        <taxon>Plakobranchus</taxon>
    </lineage>
</organism>
<reference evidence="2 3" key="1">
    <citation type="journal article" date="2021" name="Elife">
        <title>Chloroplast acquisition without the gene transfer in kleptoplastic sea slugs, Plakobranchus ocellatus.</title>
        <authorList>
            <person name="Maeda T."/>
            <person name="Takahashi S."/>
            <person name="Yoshida T."/>
            <person name="Shimamura S."/>
            <person name="Takaki Y."/>
            <person name="Nagai Y."/>
            <person name="Toyoda A."/>
            <person name="Suzuki Y."/>
            <person name="Arimoto A."/>
            <person name="Ishii H."/>
            <person name="Satoh N."/>
            <person name="Nishiyama T."/>
            <person name="Hasebe M."/>
            <person name="Maruyama T."/>
            <person name="Minagawa J."/>
            <person name="Obokata J."/>
            <person name="Shigenobu S."/>
        </authorList>
    </citation>
    <scope>NUCLEOTIDE SEQUENCE [LARGE SCALE GENOMIC DNA]</scope>
</reference>
<gene>
    <name evidence="2" type="ORF">PoB_001798400</name>
</gene>
<accession>A0AAV3ZC19</accession>
<proteinExistence type="predicted"/>
<sequence>MFSNFHALQHARAPVAGLKAAHPRQKGPSSSQGGFVVHCATDAQSSPQQGDLKLLGPPSDRGADGGARTRDRRVPADLRVGSQATVPKE</sequence>
<keyword evidence="3" id="KW-1185">Reference proteome</keyword>
<feature type="region of interest" description="Disordered" evidence="1">
    <location>
        <begin position="14"/>
        <end position="89"/>
    </location>
</feature>
<evidence type="ECO:0000313" key="3">
    <source>
        <dbReference type="Proteomes" id="UP000735302"/>
    </source>
</evidence>
<evidence type="ECO:0000256" key="1">
    <source>
        <dbReference type="SAM" id="MobiDB-lite"/>
    </source>
</evidence>
<dbReference type="AlphaFoldDB" id="A0AAV3ZC19"/>
<evidence type="ECO:0000313" key="2">
    <source>
        <dbReference type="EMBL" id="GFN91478.1"/>
    </source>
</evidence>
<dbReference type="Proteomes" id="UP000735302">
    <property type="component" value="Unassembled WGS sequence"/>
</dbReference>